<comment type="caution">
    <text evidence="5">The sequence shown here is derived from an EMBL/GenBank/DDBJ whole genome shotgun (WGS) entry which is preliminary data.</text>
</comment>
<dbReference type="GO" id="GO:0022857">
    <property type="term" value="F:transmembrane transporter activity"/>
    <property type="evidence" value="ECO:0007669"/>
    <property type="project" value="UniProtKB-ARBA"/>
</dbReference>
<keyword evidence="6" id="KW-1185">Reference proteome</keyword>
<dbReference type="EMBL" id="CAKOAT010547376">
    <property type="protein sequence ID" value="CAH8382243.1"/>
    <property type="molecule type" value="Genomic_DNA"/>
</dbReference>
<reference evidence="5 6" key="1">
    <citation type="submission" date="2022-03" db="EMBL/GenBank/DDBJ databases">
        <authorList>
            <person name="Macdonald S."/>
            <person name="Ahmed S."/>
            <person name="Newling K."/>
        </authorList>
    </citation>
    <scope>NUCLEOTIDE SEQUENCE [LARGE SCALE GENOMIC DNA]</scope>
</reference>
<dbReference type="GO" id="GO:0005886">
    <property type="term" value="C:plasma membrane"/>
    <property type="evidence" value="ECO:0007669"/>
    <property type="project" value="UniProtKB-SubCell"/>
</dbReference>
<keyword evidence="4" id="KW-0472">Membrane</keyword>
<evidence type="ECO:0000256" key="2">
    <source>
        <dbReference type="ARBA" id="ARBA00022448"/>
    </source>
</evidence>
<protein>
    <submittedName>
        <fullName evidence="5">Uncharacterized protein</fullName>
    </submittedName>
</protein>
<accession>A0ABC8LF50</accession>
<keyword evidence="3" id="KW-1003">Cell membrane</keyword>
<evidence type="ECO:0000256" key="1">
    <source>
        <dbReference type="ARBA" id="ARBA00004651"/>
    </source>
</evidence>
<dbReference type="Proteomes" id="UP001642260">
    <property type="component" value="Unassembled WGS sequence"/>
</dbReference>
<dbReference type="InterPro" id="IPR044566">
    <property type="entry name" value="RMV1-like"/>
</dbReference>
<name>A0ABC8LF50_ERUVS</name>
<evidence type="ECO:0000313" key="5">
    <source>
        <dbReference type="EMBL" id="CAH8382243.1"/>
    </source>
</evidence>
<comment type="subcellular location">
    <subcellularLocation>
        <location evidence="1">Cell membrane</location>
        <topology evidence="1">Multi-pass membrane protein</topology>
    </subcellularLocation>
</comment>
<evidence type="ECO:0000256" key="4">
    <source>
        <dbReference type="SAM" id="Phobius"/>
    </source>
</evidence>
<evidence type="ECO:0000313" key="6">
    <source>
        <dbReference type="Proteomes" id="UP001642260"/>
    </source>
</evidence>
<evidence type="ECO:0000256" key="3">
    <source>
        <dbReference type="ARBA" id="ARBA00022475"/>
    </source>
</evidence>
<organism evidence="5 6">
    <name type="scientific">Eruca vesicaria subsp. sativa</name>
    <name type="common">Garden rocket</name>
    <name type="synonym">Eruca sativa</name>
    <dbReference type="NCBI Taxonomy" id="29727"/>
    <lineage>
        <taxon>Eukaryota</taxon>
        <taxon>Viridiplantae</taxon>
        <taxon>Streptophyta</taxon>
        <taxon>Embryophyta</taxon>
        <taxon>Tracheophyta</taxon>
        <taxon>Spermatophyta</taxon>
        <taxon>Magnoliopsida</taxon>
        <taxon>eudicotyledons</taxon>
        <taxon>Gunneridae</taxon>
        <taxon>Pentapetalae</taxon>
        <taxon>rosids</taxon>
        <taxon>malvids</taxon>
        <taxon>Brassicales</taxon>
        <taxon>Brassicaceae</taxon>
        <taxon>Brassiceae</taxon>
        <taxon>Eruca</taxon>
    </lineage>
</organism>
<sequence>MRDYNSNDVPSPKGATNSIKKVSMLPLIFLIFYEVSGGPFGAEGIVNAARPLLALLGFKIFPFIWCILEALITAEMSTML</sequence>
<gene>
    <name evidence="5" type="ORF">ERUC_LOCUS34726</name>
</gene>
<keyword evidence="4" id="KW-0812">Transmembrane</keyword>
<dbReference type="PANTHER" id="PTHR45826">
    <property type="entry name" value="POLYAMINE TRANSPORTER PUT1"/>
    <property type="match status" value="1"/>
</dbReference>
<feature type="transmembrane region" description="Helical" evidence="4">
    <location>
        <begin position="21"/>
        <end position="40"/>
    </location>
</feature>
<keyword evidence="4" id="KW-1133">Transmembrane helix</keyword>
<keyword evidence="2" id="KW-0813">Transport</keyword>
<feature type="transmembrane region" description="Helical" evidence="4">
    <location>
        <begin position="52"/>
        <end position="72"/>
    </location>
</feature>
<proteinExistence type="predicted"/>
<dbReference type="PANTHER" id="PTHR45826:SF16">
    <property type="entry name" value="POLYAMINE TRANSPORTER"/>
    <property type="match status" value="1"/>
</dbReference>
<dbReference type="AlphaFoldDB" id="A0ABC8LF50"/>